<dbReference type="Proteomes" id="UP000031443">
    <property type="component" value="Unassembled WGS sequence"/>
</dbReference>
<name>M7BTE5_CHEMY</name>
<sequence length="212" mass="23073">MNSGKDEKTSRIHDCCELQLLQSPALVRHGSSHAHAVQQQGVGLPPRYTPPNACGATQAHKTDTVHTLENLESRLLILHHDLCGMRPPFTRSSIDFKKIPLRHKGPLLGPCKSVDICGLCLQIMAQMADTNFVKVLKDIRETNINAAVLDSALEIKLQKSLLLLRCGVVRPLPLGGTHILQWGVGQTAAFACREPPPHMPGATPLVQGLQDS</sequence>
<protein>
    <submittedName>
        <fullName evidence="1">Uncharacterized protein</fullName>
    </submittedName>
</protein>
<organism evidence="1 2">
    <name type="scientific">Chelonia mydas</name>
    <name type="common">Green sea-turtle</name>
    <name type="synonym">Chelonia agassizi</name>
    <dbReference type="NCBI Taxonomy" id="8469"/>
    <lineage>
        <taxon>Eukaryota</taxon>
        <taxon>Metazoa</taxon>
        <taxon>Chordata</taxon>
        <taxon>Craniata</taxon>
        <taxon>Vertebrata</taxon>
        <taxon>Euteleostomi</taxon>
        <taxon>Archelosauria</taxon>
        <taxon>Testudinata</taxon>
        <taxon>Testudines</taxon>
        <taxon>Cryptodira</taxon>
        <taxon>Durocryptodira</taxon>
        <taxon>Americhelydia</taxon>
        <taxon>Chelonioidea</taxon>
        <taxon>Cheloniidae</taxon>
        <taxon>Chelonia</taxon>
    </lineage>
</organism>
<evidence type="ECO:0000313" key="1">
    <source>
        <dbReference type="EMBL" id="EMP31397.1"/>
    </source>
</evidence>
<accession>M7BTE5</accession>
<dbReference type="EMBL" id="KB545574">
    <property type="protein sequence ID" value="EMP31397.1"/>
    <property type="molecule type" value="Genomic_DNA"/>
</dbReference>
<proteinExistence type="predicted"/>
<evidence type="ECO:0000313" key="2">
    <source>
        <dbReference type="Proteomes" id="UP000031443"/>
    </source>
</evidence>
<reference evidence="2" key="1">
    <citation type="journal article" date="2013" name="Nat. Genet.">
        <title>The draft genomes of soft-shell turtle and green sea turtle yield insights into the development and evolution of the turtle-specific body plan.</title>
        <authorList>
            <person name="Wang Z."/>
            <person name="Pascual-Anaya J."/>
            <person name="Zadissa A."/>
            <person name="Li W."/>
            <person name="Niimura Y."/>
            <person name="Huang Z."/>
            <person name="Li C."/>
            <person name="White S."/>
            <person name="Xiong Z."/>
            <person name="Fang D."/>
            <person name="Wang B."/>
            <person name="Ming Y."/>
            <person name="Chen Y."/>
            <person name="Zheng Y."/>
            <person name="Kuraku S."/>
            <person name="Pignatelli M."/>
            <person name="Herrero J."/>
            <person name="Beal K."/>
            <person name="Nozawa M."/>
            <person name="Li Q."/>
            <person name="Wang J."/>
            <person name="Zhang H."/>
            <person name="Yu L."/>
            <person name="Shigenobu S."/>
            <person name="Wang J."/>
            <person name="Liu J."/>
            <person name="Flicek P."/>
            <person name="Searle S."/>
            <person name="Wang J."/>
            <person name="Kuratani S."/>
            <person name="Yin Y."/>
            <person name="Aken B."/>
            <person name="Zhang G."/>
            <person name="Irie N."/>
        </authorList>
    </citation>
    <scope>NUCLEOTIDE SEQUENCE [LARGE SCALE GENOMIC DNA]</scope>
</reference>
<keyword evidence="2" id="KW-1185">Reference proteome</keyword>
<gene>
    <name evidence="1" type="ORF">UY3_11479</name>
</gene>
<dbReference type="AlphaFoldDB" id="M7BTE5"/>